<feature type="region of interest" description="Disordered" evidence="1">
    <location>
        <begin position="86"/>
        <end position="107"/>
    </location>
</feature>
<proteinExistence type="predicted"/>
<sequence length="114" mass="12867">MSCKKTGNTTAIQIRSNPQLQAYLAYANPGFQGCTTMQIRAILFSVVRLCHTNGTSLSTDCKNAEEEEEELQQQTVGLTWDLLHPGNISKTHTRRTTERTTTKATRKRQLRVQI</sequence>
<name>A0AAW0NHA5_9GOBI</name>
<evidence type="ECO:0000313" key="2">
    <source>
        <dbReference type="EMBL" id="KAK7896416.1"/>
    </source>
</evidence>
<protein>
    <submittedName>
        <fullName evidence="2">Uncharacterized protein</fullName>
    </submittedName>
</protein>
<reference evidence="3" key="1">
    <citation type="submission" date="2024-04" db="EMBL/GenBank/DDBJ databases">
        <title>Salinicola lusitanus LLJ914,a marine bacterium isolated from the Okinawa Trough.</title>
        <authorList>
            <person name="Li J."/>
        </authorList>
    </citation>
    <scope>NUCLEOTIDE SEQUENCE [LARGE SCALE GENOMIC DNA]</scope>
</reference>
<accession>A0AAW0NHA5</accession>
<comment type="caution">
    <text evidence="2">The sequence shown here is derived from an EMBL/GenBank/DDBJ whole genome shotgun (WGS) entry which is preliminary data.</text>
</comment>
<evidence type="ECO:0000313" key="3">
    <source>
        <dbReference type="Proteomes" id="UP001460270"/>
    </source>
</evidence>
<organism evidence="2 3">
    <name type="scientific">Mugilogobius chulae</name>
    <name type="common">yellowstripe goby</name>
    <dbReference type="NCBI Taxonomy" id="88201"/>
    <lineage>
        <taxon>Eukaryota</taxon>
        <taxon>Metazoa</taxon>
        <taxon>Chordata</taxon>
        <taxon>Craniata</taxon>
        <taxon>Vertebrata</taxon>
        <taxon>Euteleostomi</taxon>
        <taxon>Actinopterygii</taxon>
        <taxon>Neopterygii</taxon>
        <taxon>Teleostei</taxon>
        <taxon>Neoteleostei</taxon>
        <taxon>Acanthomorphata</taxon>
        <taxon>Gobiaria</taxon>
        <taxon>Gobiiformes</taxon>
        <taxon>Gobioidei</taxon>
        <taxon>Gobiidae</taxon>
        <taxon>Gobionellinae</taxon>
        <taxon>Mugilogobius</taxon>
    </lineage>
</organism>
<evidence type="ECO:0000256" key="1">
    <source>
        <dbReference type="SAM" id="MobiDB-lite"/>
    </source>
</evidence>
<dbReference type="AlphaFoldDB" id="A0AAW0NHA5"/>
<dbReference type="EMBL" id="JBBPFD010000015">
    <property type="protein sequence ID" value="KAK7896416.1"/>
    <property type="molecule type" value="Genomic_DNA"/>
</dbReference>
<gene>
    <name evidence="2" type="ORF">WMY93_021741</name>
</gene>
<dbReference type="PROSITE" id="PS51257">
    <property type="entry name" value="PROKAR_LIPOPROTEIN"/>
    <property type="match status" value="1"/>
</dbReference>
<dbReference type="Proteomes" id="UP001460270">
    <property type="component" value="Unassembled WGS sequence"/>
</dbReference>
<keyword evidence="3" id="KW-1185">Reference proteome</keyword>